<keyword evidence="7" id="KW-0862">Zinc</keyword>
<evidence type="ECO:0000256" key="4">
    <source>
        <dbReference type="ARBA" id="ARBA00022723"/>
    </source>
</evidence>
<dbReference type="KEGG" id="pfy:PFICI_05137"/>
<dbReference type="Pfam" id="PF13639">
    <property type="entry name" value="zf-RING_2"/>
    <property type="match status" value="1"/>
</dbReference>
<proteinExistence type="predicted"/>
<dbReference type="SUPFAM" id="SSF57850">
    <property type="entry name" value="RING/U-box"/>
    <property type="match status" value="1"/>
</dbReference>
<dbReference type="CDD" id="cd16454">
    <property type="entry name" value="RING-H2_PA-TM-RING"/>
    <property type="match status" value="1"/>
</dbReference>
<gene>
    <name evidence="11" type="ORF">PFICI_05137</name>
</gene>
<evidence type="ECO:0000259" key="10">
    <source>
        <dbReference type="PROSITE" id="PS50089"/>
    </source>
</evidence>
<dbReference type="Proteomes" id="UP000030651">
    <property type="component" value="Unassembled WGS sequence"/>
</dbReference>
<evidence type="ECO:0000256" key="5">
    <source>
        <dbReference type="ARBA" id="ARBA00022771"/>
    </source>
</evidence>
<keyword evidence="3" id="KW-0808">Transferase</keyword>
<evidence type="ECO:0000313" key="11">
    <source>
        <dbReference type="EMBL" id="ETS83261.1"/>
    </source>
</evidence>
<dbReference type="GO" id="GO:0016567">
    <property type="term" value="P:protein ubiquitination"/>
    <property type="evidence" value="ECO:0007669"/>
    <property type="project" value="UniProtKB-ARBA"/>
</dbReference>
<feature type="region of interest" description="Disordered" evidence="9">
    <location>
        <begin position="379"/>
        <end position="511"/>
    </location>
</feature>
<dbReference type="EC" id="2.3.2.27" evidence="2"/>
<feature type="compositionally biased region" description="Polar residues" evidence="9">
    <location>
        <begin position="444"/>
        <end position="464"/>
    </location>
</feature>
<dbReference type="SMART" id="SM00744">
    <property type="entry name" value="RINGv"/>
    <property type="match status" value="1"/>
</dbReference>
<dbReference type="STRING" id="1229662.W3XDL7"/>
<dbReference type="GO" id="GO:0008270">
    <property type="term" value="F:zinc ion binding"/>
    <property type="evidence" value="ECO:0007669"/>
    <property type="project" value="UniProtKB-KW"/>
</dbReference>
<sequence>MSSGGESIGQHLDATGDREVVYCHQCDHEWYRDQSGLVCPNCDGEATEIVTPDNDPRLADLTGPAHHHHHHHGHDSDANDPDEDDIEDHLMDGHPAFLGRRVLFRDPEGPADGNRGRANPADANQILSRFQEMLEGIGGGPRSPVGRSGPEQLFPPRTENIGPGRITYTQFSGPGFGGVTTYTFSTSGGTTRSSFRSSSPMATRDSVNQADPFQAVFGNILGAMIPPPPTGARSPDADGNASGQPGVPGEGNQPEPPMHLLLQHLFSNFFNAGGAHGDAVYSQEALDRIITQLMEQNPQSNAPPPASEETIAKLPRKKLDEQMLGPELKGECTICIDEMSLGDEALVLPCKHWFHEECVVLWLKEHNTCPICRAPIEGNAAGQPDNAQNAPRAESSFMGASAPEPPTTPRPTAEQRRSHLRQRGSERLASIRDEAVSGDASGINWRSASSRRTSDSPPSASFQPANRRVRDGSPTGRRSSRSESSSDRGSSGGGSLFSRIRGSFTRDRNRQ</sequence>
<evidence type="ECO:0000256" key="9">
    <source>
        <dbReference type="SAM" id="MobiDB-lite"/>
    </source>
</evidence>
<dbReference type="GeneID" id="19270150"/>
<dbReference type="PROSITE" id="PS50089">
    <property type="entry name" value="ZF_RING_2"/>
    <property type="match status" value="1"/>
</dbReference>
<evidence type="ECO:0000256" key="7">
    <source>
        <dbReference type="ARBA" id="ARBA00022833"/>
    </source>
</evidence>
<keyword evidence="4" id="KW-0479">Metal-binding</keyword>
<dbReference type="InterPro" id="IPR013083">
    <property type="entry name" value="Znf_RING/FYVE/PHD"/>
</dbReference>
<dbReference type="InterPro" id="IPR011016">
    <property type="entry name" value="Znf_RING-CH"/>
</dbReference>
<dbReference type="eggNOG" id="KOG0800">
    <property type="taxonomic scope" value="Eukaryota"/>
</dbReference>
<accession>W3XDL7</accession>
<evidence type="ECO:0000313" key="12">
    <source>
        <dbReference type="Proteomes" id="UP000030651"/>
    </source>
</evidence>
<dbReference type="PANTHER" id="PTHR45931:SF3">
    <property type="entry name" value="RING ZINC FINGER-CONTAINING PROTEIN"/>
    <property type="match status" value="1"/>
</dbReference>
<feature type="compositionally biased region" description="Low complexity" evidence="9">
    <location>
        <begin position="186"/>
        <end position="199"/>
    </location>
</feature>
<keyword evidence="5 8" id="KW-0863">Zinc-finger</keyword>
<keyword evidence="12" id="KW-1185">Reference proteome</keyword>
<dbReference type="SMART" id="SM00184">
    <property type="entry name" value="RING"/>
    <property type="match status" value="1"/>
</dbReference>
<evidence type="ECO:0000256" key="2">
    <source>
        <dbReference type="ARBA" id="ARBA00012483"/>
    </source>
</evidence>
<name>W3XDL7_PESFW</name>
<dbReference type="GO" id="GO:0005634">
    <property type="term" value="C:nucleus"/>
    <property type="evidence" value="ECO:0007669"/>
    <property type="project" value="TreeGrafter"/>
</dbReference>
<comment type="catalytic activity">
    <reaction evidence="1">
        <text>S-ubiquitinyl-[E2 ubiquitin-conjugating enzyme]-L-cysteine + [acceptor protein]-L-lysine = [E2 ubiquitin-conjugating enzyme]-L-cysteine + N(6)-ubiquitinyl-[acceptor protein]-L-lysine.</text>
        <dbReference type="EC" id="2.3.2.27"/>
    </reaction>
</comment>
<protein>
    <recommendedName>
        <fullName evidence="2">RING-type E3 ubiquitin transferase</fullName>
        <ecNumber evidence="2">2.3.2.27</ecNumber>
    </recommendedName>
</protein>
<dbReference type="EMBL" id="KI912111">
    <property type="protein sequence ID" value="ETS83261.1"/>
    <property type="molecule type" value="Genomic_DNA"/>
</dbReference>
<dbReference type="RefSeq" id="XP_007831909.1">
    <property type="nucleotide sequence ID" value="XM_007833718.1"/>
</dbReference>
<dbReference type="GO" id="GO:0006511">
    <property type="term" value="P:ubiquitin-dependent protein catabolic process"/>
    <property type="evidence" value="ECO:0007669"/>
    <property type="project" value="TreeGrafter"/>
</dbReference>
<dbReference type="InterPro" id="IPR001841">
    <property type="entry name" value="Znf_RING"/>
</dbReference>
<dbReference type="InParanoid" id="W3XDL7"/>
<keyword evidence="6" id="KW-0833">Ubl conjugation pathway</keyword>
<feature type="compositionally biased region" description="Basic and acidic residues" evidence="9">
    <location>
        <begin position="413"/>
        <end position="435"/>
    </location>
</feature>
<evidence type="ECO:0000256" key="1">
    <source>
        <dbReference type="ARBA" id="ARBA00000900"/>
    </source>
</evidence>
<evidence type="ECO:0000256" key="6">
    <source>
        <dbReference type="ARBA" id="ARBA00022786"/>
    </source>
</evidence>
<dbReference type="GO" id="GO:0061630">
    <property type="term" value="F:ubiquitin protein ligase activity"/>
    <property type="evidence" value="ECO:0007669"/>
    <property type="project" value="UniProtKB-EC"/>
</dbReference>
<dbReference type="InterPro" id="IPR051834">
    <property type="entry name" value="RING_finger_E3_ligase"/>
</dbReference>
<feature type="region of interest" description="Disordered" evidence="9">
    <location>
        <begin position="50"/>
        <end position="85"/>
    </location>
</feature>
<dbReference type="OMA" id="GDRMFCH"/>
<evidence type="ECO:0000256" key="3">
    <source>
        <dbReference type="ARBA" id="ARBA00022679"/>
    </source>
</evidence>
<dbReference type="HOGENOM" id="CLU_021597_1_0_1"/>
<reference evidence="12" key="1">
    <citation type="journal article" date="2015" name="BMC Genomics">
        <title>Genomic and transcriptomic analysis of the endophytic fungus Pestalotiopsis fici reveals its lifestyle and high potential for synthesis of natural products.</title>
        <authorList>
            <person name="Wang X."/>
            <person name="Zhang X."/>
            <person name="Liu L."/>
            <person name="Xiang M."/>
            <person name="Wang W."/>
            <person name="Sun X."/>
            <person name="Che Y."/>
            <person name="Guo L."/>
            <person name="Liu G."/>
            <person name="Guo L."/>
            <person name="Wang C."/>
            <person name="Yin W.B."/>
            <person name="Stadler M."/>
            <person name="Zhang X."/>
            <person name="Liu X."/>
        </authorList>
    </citation>
    <scope>NUCLEOTIDE SEQUENCE [LARGE SCALE GENOMIC DNA]</scope>
    <source>
        <strain evidence="12">W106-1 / CGMCC3.15140</strain>
    </source>
</reference>
<dbReference type="Gene3D" id="3.30.40.10">
    <property type="entry name" value="Zinc/RING finger domain, C3HC4 (zinc finger)"/>
    <property type="match status" value="1"/>
</dbReference>
<dbReference type="FunFam" id="3.30.40.10:FF:000127">
    <property type="entry name" value="E3 ubiquitin-protein ligase RNF181"/>
    <property type="match status" value="1"/>
</dbReference>
<feature type="region of interest" description="Disordered" evidence="9">
    <location>
        <begin position="224"/>
        <end position="257"/>
    </location>
</feature>
<feature type="region of interest" description="Disordered" evidence="9">
    <location>
        <begin position="186"/>
        <end position="206"/>
    </location>
</feature>
<dbReference type="OrthoDB" id="8062037at2759"/>
<dbReference type="AlphaFoldDB" id="W3XDL7"/>
<evidence type="ECO:0000256" key="8">
    <source>
        <dbReference type="PROSITE-ProRule" id="PRU00175"/>
    </source>
</evidence>
<feature type="domain" description="RING-type" evidence="10">
    <location>
        <begin position="332"/>
        <end position="373"/>
    </location>
</feature>
<organism evidence="11 12">
    <name type="scientific">Pestalotiopsis fici (strain W106-1 / CGMCC3.15140)</name>
    <dbReference type="NCBI Taxonomy" id="1229662"/>
    <lineage>
        <taxon>Eukaryota</taxon>
        <taxon>Fungi</taxon>
        <taxon>Dikarya</taxon>
        <taxon>Ascomycota</taxon>
        <taxon>Pezizomycotina</taxon>
        <taxon>Sordariomycetes</taxon>
        <taxon>Xylariomycetidae</taxon>
        <taxon>Amphisphaeriales</taxon>
        <taxon>Sporocadaceae</taxon>
        <taxon>Pestalotiopsis</taxon>
    </lineage>
</organism>
<dbReference type="PANTHER" id="PTHR45931">
    <property type="entry name" value="SI:CH211-59O9.10"/>
    <property type="match status" value="1"/>
</dbReference>